<evidence type="ECO:0000313" key="3">
    <source>
        <dbReference type="EMBL" id="EKD25236.1"/>
    </source>
</evidence>
<sequence>MTINLIYVFTILIGVYFGIKTYARTKNKVIIWCLGILLISLALELRWLNIGHYSTDITDAFWTTRDIIRTLLTIFLLRQIYMIRNQNQTEKEQIEIEKDQSQTEKEQNQTDEEQIERKKE</sequence>
<keyword evidence="2" id="KW-1133">Transmembrane helix</keyword>
<keyword evidence="2" id="KW-0472">Membrane</keyword>
<reference evidence="3" key="1">
    <citation type="journal article" date="2012" name="Science">
        <title>Fermentation, hydrogen, and sulfur metabolism in multiple uncultivated bacterial phyla.</title>
        <authorList>
            <person name="Wrighton K.C."/>
            <person name="Thomas B.C."/>
            <person name="Sharon I."/>
            <person name="Miller C.S."/>
            <person name="Castelle C.J."/>
            <person name="VerBerkmoes N.C."/>
            <person name="Wilkins M.J."/>
            <person name="Hettich R.L."/>
            <person name="Lipton M.S."/>
            <person name="Williams K.H."/>
            <person name="Long P.E."/>
            <person name="Banfield J.F."/>
        </authorList>
    </citation>
    <scope>NUCLEOTIDE SEQUENCE [LARGE SCALE GENOMIC DNA]</scope>
</reference>
<protein>
    <submittedName>
        <fullName evidence="3">Uncharacterized protein</fullName>
    </submittedName>
</protein>
<organism evidence="3">
    <name type="scientific">uncultured bacterium</name>
    <name type="common">gcode 4</name>
    <dbReference type="NCBI Taxonomy" id="1234023"/>
    <lineage>
        <taxon>Bacteria</taxon>
        <taxon>environmental samples</taxon>
    </lineage>
</organism>
<evidence type="ECO:0000256" key="2">
    <source>
        <dbReference type="SAM" id="Phobius"/>
    </source>
</evidence>
<feature type="region of interest" description="Disordered" evidence="1">
    <location>
        <begin position="91"/>
        <end position="120"/>
    </location>
</feature>
<proteinExistence type="predicted"/>
<feature type="transmembrane region" description="Helical" evidence="2">
    <location>
        <begin position="6"/>
        <end position="22"/>
    </location>
</feature>
<keyword evidence="2" id="KW-0812">Transmembrane</keyword>
<gene>
    <name evidence="3" type="ORF">ACD_80C00098G0006</name>
</gene>
<dbReference type="AlphaFoldDB" id="K1XJ89"/>
<comment type="caution">
    <text evidence="3">The sequence shown here is derived from an EMBL/GenBank/DDBJ whole genome shotgun (WGS) entry which is preliminary data.</text>
</comment>
<feature type="compositionally biased region" description="Basic and acidic residues" evidence="1">
    <location>
        <begin position="91"/>
        <end position="108"/>
    </location>
</feature>
<evidence type="ECO:0000256" key="1">
    <source>
        <dbReference type="SAM" id="MobiDB-lite"/>
    </source>
</evidence>
<feature type="transmembrane region" description="Helical" evidence="2">
    <location>
        <begin position="29"/>
        <end position="47"/>
    </location>
</feature>
<name>K1XJ89_9BACT</name>
<dbReference type="EMBL" id="AMFJ01036105">
    <property type="protein sequence ID" value="EKD25236.1"/>
    <property type="molecule type" value="Genomic_DNA"/>
</dbReference>
<accession>K1XJ89</accession>